<dbReference type="FunFam" id="3.40.50.300:FF:000001">
    <property type="entry name" value="ATP-dependent zinc metalloprotease FtsH"/>
    <property type="match status" value="1"/>
</dbReference>
<dbReference type="Pfam" id="PF17862">
    <property type="entry name" value="AAA_lid_3"/>
    <property type="match status" value="1"/>
</dbReference>
<evidence type="ECO:0000256" key="11">
    <source>
        <dbReference type="ARBA" id="ARBA00023049"/>
    </source>
</evidence>
<dbReference type="KEGG" id="taer:GT409_00955"/>
<comment type="similarity">
    <text evidence="13 14">In the central section; belongs to the AAA ATPase family.</text>
</comment>
<comment type="cofactor">
    <cofactor evidence="14">
        <name>Zn(2+)</name>
        <dbReference type="ChEBI" id="CHEBI:29105"/>
    </cofactor>
    <text evidence="14">Binds 1 zinc ion per subunit.</text>
</comment>
<keyword evidence="11 14" id="KW-0482">Metalloprotease</keyword>
<evidence type="ECO:0000256" key="9">
    <source>
        <dbReference type="ARBA" id="ARBA00022840"/>
    </source>
</evidence>
<feature type="binding site" evidence="14">
    <location>
        <position position="417"/>
    </location>
    <ligand>
        <name>Zn(2+)</name>
        <dbReference type="ChEBI" id="CHEBI:29105"/>
        <note>catalytic</note>
    </ligand>
</feature>
<keyword evidence="19" id="KW-1185">Reference proteome</keyword>
<dbReference type="GO" id="GO:0005524">
    <property type="term" value="F:ATP binding"/>
    <property type="evidence" value="ECO:0007669"/>
    <property type="project" value="UniProtKB-UniRule"/>
</dbReference>
<reference evidence="18 19" key="1">
    <citation type="submission" date="2020-01" db="EMBL/GenBank/DDBJ databases">
        <title>Ponticoccus aerotolerans gen. nov., sp. nov., an anaerobic bacterium and proposal of Ponticoccusceae fam. nov., Ponticoccusles ord. nov. and Ponticoccuse classis nov. in the phylum Kiritimatiellaeota.</title>
        <authorList>
            <person name="Zhou L.Y."/>
            <person name="Du Z.J."/>
        </authorList>
    </citation>
    <scope>NUCLEOTIDE SEQUENCE [LARGE SCALE GENOMIC DNA]</scope>
    <source>
        <strain evidence="18 19">S-5007</strain>
    </source>
</reference>
<keyword evidence="7 14" id="KW-0378">Hydrolase</keyword>
<dbReference type="GO" id="GO:0006508">
    <property type="term" value="P:proteolysis"/>
    <property type="evidence" value="ECO:0007669"/>
    <property type="project" value="UniProtKB-KW"/>
</dbReference>
<dbReference type="AlphaFoldDB" id="A0A6P1MCL5"/>
<dbReference type="SMART" id="SM00382">
    <property type="entry name" value="AAA"/>
    <property type="match status" value="1"/>
</dbReference>
<dbReference type="SUPFAM" id="SSF140990">
    <property type="entry name" value="FtsH protease domain-like"/>
    <property type="match status" value="1"/>
</dbReference>
<comment type="similarity">
    <text evidence="2 14">In the C-terminal section; belongs to the peptidase M41 family.</text>
</comment>
<keyword evidence="10 14" id="KW-1133">Transmembrane helix</keyword>
<proteinExistence type="inferred from homology"/>
<dbReference type="GO" id="GO:0004222">
    <property type="term" value="F:metalloendopeptidase activity"/>
    <property type="evidence" value="ECO:0007669"/>
    <property type="project" value="InterPro"/>
</dbReference>
<evidence type="ECO:0000256" key="14">
    <source>
        <dbReference type="HAMAP-Rule" id="MF_01458"/>
    </source>
</evidence>
<dbReference type="FunFam" id="1.10.8.60:FF:000001">
    <property type="entry name" value="ATP-dependent zinc metalloprotease FtsH"/>
    <property type="match status" value="1"/>
</dbReference>
<evidence type="ECO:0000256" key="6">
    <source>
        <dbReference type="ARBA" id="ARBA00022741"/>
    </source>
</evidence>
<keyword evidence="8 14" id="KW-0862">Zinc</keyword>
<keyword evidence="12 14" id="KW-0472">Membrane</keyword>
<dbReference type="EC" id="3.4.24.-" evidence="14"/>
<evidence type="ECO:0000256" key="1">
    <source>
        <dbReference type="ARBA" id="ARBA00004370"/>
    </source>
</evidence>
<dbReference type="Pfam" id="PF01434">
    <property type="entry name" value="Peptidase_M41"/>
    <property type="match status" value="1"/>
</dbReference>
<evidence type="ECO:0000256" key="13">
    <source>
        <dbReference type="ARBA" id="ARBA00061570"/>
    </source>
</evidence>
<dbReference type="InterPro" id="IPR003959">
    <property type="entry name" value="ATPase_AAA_core"/>
</dbReference>
<evidence type="ECO:0000256" key="2">
    <source>
        <dbReference type="ARBA" id="ARBA00010044"/>
    </source>
</evidence>
<evidence type="ECO:0000313" key="19">
    <source>
        <dbReference type="Proteomes" id="UP000464954"/>
    </source>
</evidence>
<dbReference type="InterPro" id="IPR005936">
    <property type="entry name" value="FtsH"/>
</dbReference>
<dbReference type="GO" id="GO:0008270">
    <property type="term" value="F:zinc ion binding"/>
    <property type="evidence" value="ECO:0007669"/>
    <property type="project" value="UniProtKB-UniRule"/>
</dbReference>
<evidence type="ECO:0000256" key="10">
    <source>
        <dbReference type="ARBA" id="ARBA00022989"/>
    </source>
</evidence>
<keyword evidence="5 14" id="KW-0479">Metal-binding</keyword>
<dbReference type="InterPro" id="IPR003593">
    <property type="entry name" value="AAA+_ATPase"/>
</dbReference>
<dbReference type="InterPro" id="IPR027417">
    <property type="entry name" value="P-loop_NTPase"/>
</dbReference>
<evidence type="ECO:0000313" key="18">
    <source>
        <dbReference type="EMBL" id="QHI70853.1"/>
    </source>
</evidence>
<dbReference type="SUPFAM" id="SSF52540">
    <property type="entry name" value="P-loop containing nucleoside triphosphate hydrolases"/>
    <property type="match status" value="1"/>
</dbReference>
<dbReference type="NCBIfam" id="TIGR01241">
    <property type="entry name" value="FtsH_fam"/>
    <property type="match status" value="1"/>
</dbReference>
<evidence type="ECO:0000256" key="15">
    <source>
        <dbReference type="RuleBase" id="RU003651"/>
    </source>
</evidence>
<evidence type="ECO:0000256" key="7">
    <source>
        <dbReference type="ARBA" id="ARBA00022801"/>
    </source>
</evidence>
<accession>A0A6P1MCL5</accession>
<evidence type="ECO:0000256" key="5">
    <source>
        <dbReference type="ARBA" id="ARBA00022723"/>
    </source>
</evidence>
<feature type="transmembrane region" description="Helical" evidence="14">
    <location>
        <begin position="100"/>
        <end position="118"/>
    </location>
</feature>
<feature type="active site" evidence="14">
    <location>
        <position position="414"/>
    </location>
</feature>
<dbReference type="Pfam" id="PF00004">
    <property type="entry name" value="AAA"/>
    <property type="match status" value="1"/>
</dbReference>
<feature type="binding site" evidence="14">
    <location>
        <position position="413"/>
    </location>
    <ligand>
        <name>Zn(2+)</name>
        <dbReference type="ChEBI" id="CHEBI:29105"/>
        <note>catalytic</note>
    </ligand>
</feature>
<dbReference type="GO" id="GO:0016887">
    <property type="term" value="F:ATP hydrolysis activity"/>
    <property type="evidence" value="ECO:0007669"/>
    <property type="project" value="UniProtKB-UniRule"/>
</dbReference>
<evidence type="ECO:0000256" key="16">
    <source>
        <dbReference type="SAM" id="MobiDB-lite"/>
    </source>
</evidence>
<feature type="binding site" evidence="14">
    <location>
        <position position="489"/>
    </location>
    <ligand>
        <name>Zn(2+)</name>
        <dbReference type="ChEBI" id="CHEBI:29105"/>
        <note>catalytic</note>
    </ligand>
</feature>
<dbReference type="HAMAP" id="MF_01458">
    <property type="entry name" value="FtsH"/>
    <property type="match status" value="1"/>
</dbReference>
<evidence type="ECO:0000256" key="3">
    <source>
        <dbReference type="ARBA" id="ARBA00022670"/>
    </source>
</evidence>
<feature type="compositionally biased region" description="Acidic residues" evidence="16">
    <location>
        <begin position="622"/>
        <end position="634"/>
    </location>
</feature>
<feature type="region of interest" description="Disordered" evidence="16">
    <location>
        <begin position="592"/>
        <end position="645"/>
    </location>
</feature>
<organism evidence="18 19">
    <name type="scientific">Tichowtungia aerotolerans</name>
    <dbReference type="NCBI Taxonomy" id="2697043"/>
    <lineage>
        <taxon>Bacteria</taxon>
        <taxon>Pseudomonadati</taxon>
        <taxon>Kiritimatiellota</taxon>
        <taxon>Tichowtungiia</taxon>
        <taxon>Tichowtungiales</taxon>
        <taxon>Tichowtungiaceae</taxon>
        <taxon>Tichowtungia</taxon>
    </lineage>
</organism>
<protein>
    <recommendedName>
        <fullName evidence="14">ATP-dependent zinc metalloprotease FtsH</fullName>
        <ecNumber evidence="14">3.4.24.-</ecNumber>
    </recommendedName>
</protein>
<dbReference type="CDD" id="cd19501">
    <property type="entry name" value="RecA-like_FtsH"/>
    <property type="match status" value="1"/>
</dbReference>
<dbReference type="Gene3D" id="1.20.58.760">
    <property type="entry name" value="Peptidase M41"/>
    <property type="match status" value="1"/>
</dbReference>
<dbReference type="GO" id="GO:0004176">
    <property type="term" value="F:ATP-dependent peptidase activity"/>
    <property type="evidence" value="ECO:0007669"/>
    <property type="project" value="InterPro"/>
</dbReference>
<keyword evidence="3 14" id="KW-0645">Protease</keyword>
<dbReference type="FunFam" id="1.20.58.760:FF:000001">
    <property type="entry name" value="ATP-dependent zinc metalloprotease FtsH"/>
    <property type="match status" value="1"/>
</dbReference>
<feature type="domain" description="AAA+ ATPase" evidence="17">
    <location>
        <begin position="183"/>
        <end position="322"/>
    </location>
</feature>
<evidence type="ECO:0000256" key="4">
    <source>
        <dbReference type="ARBA" id="ARBA00022692"/>
    </source>
</evidence>
<evidence type="ECO:0000256" key="8">
    <source>
        <dbReference type="ARBA" id="ARBA00022833"/>
    </source>
</evidence>
<evidence type="ECO:0000259" key="17">
    <source>
        <dbReference type="SMART" id="SM00382"/>
    </source>
</evidence>
<dbReference type="Gene3D" id="3.40.50.300">
    <property type="entry name" value="P-loop containing nucleotide triphosphate hydrolases"/>
    <property type="match status" value="1"/>
</dbReference>
<dbReference type="PANTHER" id="PTHR23076">
    <property type="entry name" value="METALLOPROTEASE M41 FTSH"/>
    <property type="match status" value="1"/>
</dbReference>
<comment type="function">
    <text evidence="14">Acts as a processive, ATP-dependent zinc metallopeptidase for both cytoplasmic and membrane proteins. Plays a role in the quality control of integral membrane proteins.</text>
</comment>
<dbReference type="Proteomes" id="UP000464954">
    <property type="component" value="Chromosome"/>
</dbReference>
<dbReference type="InterPro" id="IPR000642">
    <property type="entry name" value="Peptidase_M41"/>
</dbReference>
<feature type="binding site" evidence="14">
    <location>
        <begin position="191"/>
        <end position="198"/>
    </location>
    <ligand>
        <name>ATP</name>
        <dbReference type="ChEBI" id="CHEBI:30616"/>
    </ligand>
</feature>
<dbReference type="GO" id="GO:0005886">
    <property type="term" value="C:plasma membrane"/>
    <property type="evidence" value="ECO:0007669"/>
    <property type="project" value="UniProtKB-SubCell"/>
</dbReference>
<evidence type="ECO:0000256" key="12">
    <source>
        <dbReference type="ARBA" id="ARBA00023136"/>
    </source>
</evidence>
<name>A0A6P1MCL5_9BACT</name>
<dbReference type="EMBL" id="CP047593">
    <property type="protein sequence ID" value="QHI70853.1"/>
    <property type="molecule type" value="Genomic_DNA"/>
</dbReference>
<dbReference type="InterPro" id="IPR037219">
    <property type="entry name" value="Peptidase_M41-like"/>
</dbReference>
<keyword evidence="14" id="KW-1003">Cell membrane</keyword>
<dbReference type="PANTHER" id="PTHR23076:SF97">
    <property type="entry name" value="ATP-DEPENDENT ZINC METALLOPROTEASE YME1L1"/>
    <property type="match status" value="1"/>
</dbReference>
<dbReference type="InterPro" id="IPR041569">
    <property type="entry name" value="AAA_lid_3"/>
</dbReference>
<comment type="subcellular location">
    <subcellularLocation>
        <location evidence="14">Cell membrane</location>
        <topology evidence="14">Multi-pass membrane protein</topology>
        <orientation evidence="14">Cytoplasmic side</orientation>
    </subcellularLocation>
    <subcellularLocation>
        <location evidence="1">Membrane</location>
    </subcellularLocation>
</comment>
<dbReference type="PROSITE" id="PS00674">
    <property type="entry name" value="AAA"/>
    <property type="match status" value="1"/>
</dbReference>
<dbReference type="Gene3D" id="1.10.8.60">
    <property type="match status" value="1"/>
</dbReference>
<keyword evidence="9 14" id="KW-0067">ATP-binding</keyword>
<sequence>MAVVMVVLNMFQQQQTEDSRIDYNPTFLQYVKSGKIIQCEIVRGASGNDHVTGELTEIDPSTGKPKAFYVDVVITEDLFKMLQANEVKFKVTPPSTFWPVFWNVAPFFIGFIIIYFFIFRQMRTAGGRAMSFGKSRAKLMKKDDENKITFANVAGVEEAKEELQEVVEFLKNPKQFQRLGGKMPKGVLLAGSPGTGKTLIAKAVAGEADVPFFTISGSDFVEMFVGVGASRVRDMFEQGRKNAPCIIFVDEIDAVGRSRFTGIGGGHDEREQTLNALLVEMDGFDTAEGIIIIAATNRPDVLDPALMRPGRFDRQVFIDLPNLKGREEILEIHVKRIMLADNVDLTKVARGTPGFSGADIMNLVNEAALLAARRGAESVEQKDFEEARDKVSWGRERRSHMLDVEEKKLTAYHEAGHAIVLAKTEQTEPLHKVTVIPRGRALGATMQLPEKDRYTQGRTRLMGMLIGLMGGRVAEEIIFNDVTTGAQNDIERATNIARAMVCEFGMSTLGPRNFGSNQELMFLGREVNRTESHSEKTSELIDEEINKILNEAHDTAREILEDNRDKLELISEVLIKYETIDGDQVMQMLETGEIPEDLKNGKLPESETPAKDEEKAGSSAPEPEEATASEEDTDASAGKETPSET</sequence>
<dbReference type="GO" id="GO:0030163">
    <property type="term" value="P:protein catabolic process"/>
    <property type="evidence" value="ECO:0007669"/>
    <property type="project" value="UniProtKB-UniRule"/>
</dbReference>
<gene>
    <name evidence="18" type="primary">hflB</name>
    <name evidence="14" type="synonym">ftsH</name>
    <name evidence="18" type="ORF">GT409_00955</name>
</gene>
<keyword evidence="6 14" id="KW-0547">Nucleotide-binding</keyword>
<comment type="similarity">
    <text evidence="15">Belongs to the AAA ATPase family.</text>
</comment>
<comment type="caution">
    <text evidence="14">Lacks conserved residue(s) required for the propagation of feature annotation.</text>
</comment>
<keyword evidence="4 14" id="KW-0812">Transmembrane</keyword>
<comment type="subunit">
    <text evidence="14">Homohexamer.</text>
</comment>
<dbReference type="InterPro" id="IPR003960">
    <property type="entry name" value="ATPase_AAA_CS"/>
</dbReference>
<feature type="compositionally biased region" description="Basic and acidic residues" evidence="16">
    <location>
        <begin position="596"/>
        <end position="616"/>
    </location>
</feature>